<dbReference type="EMBL" id="JAPDIA010000008">
    <property type="protein sequence ID" value="MDG0811954.1"/>
    <property type="molecule type" value="Genomic_DNA"/>
</dbReference>
<keyword evidence="3" id="KW-1185">Reference proteome</keyword>
<dbReference type="Proteomes" id="UP001153404">
    <property type="component" value="Unassembled WGS sequence"/>
</dbReference>
<gene>
    <name evidence="2" type="ORF">OMP40_23235</name>
</gene>
<keyword evidence="1" id="KW-1133">Transmembrane helix</keyword>
<keyword evidence="1" id="KW-0472">Membrane</keyword>
<evidence type="ECO:0000256" key="1">
    <source>
        <dbReference type="SAM" id="Phobius"/>
    </source>
</evidence>
<evidence type="ECO:0000313" key="3">
    <source>
        <dbReference type="Proteomes" id="UP001153404"/>
    </source>
</evidence>
<comment type="caution">
    <text evidence="2">The sequence shown here is derived from an EMBL/GenBank/DDBJ whole genome shotgun (WGS) entry which is preliminary data.</text>
</comment>
<dbReference type="RefSeq" id="WP_158543922.1">
    <property type="nucleotide sequence ID" value="NZ_JAPDIA010000008.1"/>
</dbReference>
<accession>A0A9X4KVK3</accession>
<sequence length="52" mass="5528">MVLVLGILAVIVAIVLWLAKAAVEFVWSFGGIGLIVLIIGLVLLSRGRRNAL</sequence>
<feature type="transmembrane region" description="Helical" evidence="1">
    <location>
        <begin position="31"/>
        <end position="47"/>
    </location>
</feature>
<name>A0A9X4KVK3_9BACL</name>
<reference evidence="2" key="1">
    <citation type="submission" date="2022-10" db="EMBL/GenBank/DDBJ databases">
        <title>Comparative genomic analysis of Cohnella hashimotonis sp. nov., isolated from the International Space Station.</title>
        <authorList>
            <person name="Simpson A."/>
            <person name="Venkateswaran K."/>
        </authorList>
    </citation>
    <scope>NUCLEOTIDE SEQUENCE</scope>
    <source>
        <strain evidence="2">DSM 28161</strain>
    </source>
</reference>
<evidence type="ECO:0000313" key="2">
    <source>
        <dbReference type="EMBL" id="MDG0811954.1"/>
    </source>
</evidence>
<keyword evidence="1" id="KW-0812">Transmembrane</keyword>
<dbReference type="AlphaFoldDB" id="A0A9X4KVK3"/>
<organism evidence="2 3">
    <name type="scientific">Cohnella rhizosphaerae</name>
    <dbReference type="NCBI Taxonomy" id="1457232"/>
    <lineage>
        <taxon>Bacteria</taxon>
        <taxon>Bacillati</taxon>
        <taxon>Bacillota</taxon>
        <taxon>Bacilli</taxon>
        <taxon>Bacillales</taxon>
        <taxon>Paenibacillaceae</taxon>
        <taxon>Cohnella</taxon>
    </lineage>
</organism>
<protein>
    <submittedName>
        <fullName evidence="2">Uncharacterized protein</fullName>
    </submittedName>
</protein>
<proteinExistence type="predicted"/>